<dbReference type="PANTHER" id="PTHR48033:SF10">
    <property type="entry name" value="RNA-BINDING PROTEIN SQUID"/>
    <property type="match status" value="1"/>
</dbReference>
<dbReference type="InterPro" id="IPR035979">
    <property type="entry name" value="RBD_domain_sf"/>
</dbReference>
<dbReference type="InterPro" id="IPR012677">
    <property type="entry name" value="Nucleotide-bd_a/b_plait_sf"/>
</dbReference>
<dbReference type="SUPFAM" id="SSF54928">
    <property type="entry name" value="RNA-binding domain, RBD"/>
    <property type="match status" value="1"/>
</dbReference>
<dbReference type="Pfam" id="PF00076">
    <property type="entry name" value="RRM_1"/>
    <property type="match status" value="1"/>
</dbReference>
<dbReference type="VEuPathDB" id="CryptoDB:Cvel_23396"/>
<dbReference type="InterPro" id="IPR000504">
    <property type="entry name" value="RRM_dom"/>
</dbReference>
<dbReference type="Gene3D" id="3.30.70.330">
    <property type="match status" value="1"/>
</dbReference>
<evidence type="ECO:0000256" key="4">
    <source>
        <dbReference type="SAM" id="MobiDB-lite"/>
    </source>
</evidence>
<accession>A0A0G4GU66</accession>
<gene>
    <name evidence="6" type="ORF">Cvel_23396</name>
</gene>
<sequence length="176" mass="18762">MDESQNPTAEVQDVPDDSDIVIPPDQGEAEVEVPQTNGDAGAEANGEEAQGEADQQPVEGEGETQMAGEGGGKVIPPNALKVFVGGISHETSTDDLKEYFTKLNFSVVDCAVIKEKETGRPRGFGFVTVEETDRKEELFKGPHNIKGRTVEVKGAIENETTKVFVGNLNPECTDGG</sequence>
<keyword evidence="3" id="KW-0694">RNA-binding</keyword>
<evidence type="ECO:0000259" key="5">
    <source>
        <dbReference type="PROSITE" id="PS50102"/>
    </source>
</evidence>
<evidence type="ECO:0000256" key="3">
    <source>
        <dbReference type="PROSITE-ProRule" id="PRU00176"/>
    </source>
</evidence>
<dbReference type="GO" id="GO:0010468">
    <property type="term" value="P:regulation of gene expression"/>
    <property type="evidence" value="ECO:0007669"/>
    <property type="project" value="TreeGrafter"/>
</dbReference>
<dbReference type="PhylomeDB" id="A0A0G4GU66"/>
<dbReference type="SMART" id="SM00360">
    <property type="entry name" value="RRM"/>
    <property type="match status" value="1"/>
</dbReference>
<dbReference type="GO" id="GO:0003723">
    <property type="term" value="F:RNA binding"/>
    <property type="evidence" value="ECO:0007669"/>
    <property type="project" value="UniProtKB-UniRule"/>
</dbReference>
<dbReference type="EMBL" id="CDMZ01001554">
    <property type="protein sequence ID" value="CEM34313.1"/>
    <property type="molecule type" value="Genomic_DNA"/>
</dbReference>
<evidence type="ECO:0000256" key="1">
    <source>
        <dbReference type="ARBA" id="ARBA00004123"/>
    </source>
</evidence>
<evidence type="ECO:0000313" key="6">
    <source>
        <dbReference type="EMBL" id="CEM34313.1"/>
    </source>
</evidence>
<organism evidence="6">
    <name type="scientific">Chromera velia CCMP2878</name>
    <dbReference type="NCBI Taxonomy" id="1169474"/>
    <lineage>
        <taxon>Eukaryota</taxon>
        <taxon>Sar</taxon>
        <taxon>Alveolata</taxon>
        <taxon>Colpodellida</taxon>
        <taxon>Chromeraceae</taxon>
        <taxon>Chromera</taxon>
    </lineage>
</organism>
<protein>
    <recommendedName>
        <fullName evidence="5">RRM domain-containing protein</fullName>
    </recommendedName>
</protein>
<reference evidence="6" key="1">
    <citation type="submission" date="2014-11" db="EMBL/GenBank/DDBJ databases">
        <authorList>
            <person name="Otto D Thomas"/>
            <person name="Naeem Raeece"/>
        </authorList>
    </citation>
    <scope>NUCLEOTIDE SEQUENCE</scope>
</reference>
<name>A0A0G4GU66_9ALVE</name>
<feature type="region of interest" description="Disordered" evidence="4">
    <location>
        <begin position="1"/>
        <end position="75"/>
    </location>
</feature>
<evidence type="ECO:0000256" key="2">
    <source>
        <dbReference type="ARBA" id="ARBA00023242"/>
    </source>
</evidence>
<proteinExistence type="predicted"/>
<dbReference type="GO" id="GO:0000785">
    <property type="term" value="C:chromatin"/>
    <property type="evidence" value="ECO:0007669"/>
    <property type="project" value="TreeGrafter"/>
</dbReference>
<dbReference type="GO" id="GO:0005654">
    <property type="term" value="C:nucleoplasm"/>
    <property type="evidence" value="ECO:0007669"/>
    <property type="project" value="TreeGrafter"/>
</dbReference>
<dbReference type="PROSITE" id="PS50102">
    <property type="entry name" value="RRM"/>
    <property type="match status" value="1"/>
</dbReference>
<feature type="domain" description="RRM" evidence="5">
    <location>
        <begin position="80"/>
        <end position="157"/>
    </location>
</feature>
<comment type="subcellular location">
    <subcellularLocation>
        <location evidence="1">Nucleus</location>
    </subcellularLocation>
</comment>
<dbReference type="PANTHER" id="PTHR48033">
    <property type="entry name" value="RNA-BINDING (RRM/RBD/RNP MOTIFS) FAMILY PROTEIN"/>
    <property type="match status" value="1"/>
</dbReference>
<dbReference type="AlphaFoldDB" id="A0A0G4GU66"/>
<keyword evidence="2" id="KW-0539">Nucleus</keyword>